<accession>A0ABQ9ET64</accession>
<evidence type="ECO:0000313" key="5">
    <source>
        <dbReference type="Proteomes" id="UP001217089"/>
    </source>
</evidence>
<protein>
    <recommendedName>
        <fullName evidence="3">Peptidase C14 caspase domain-containing protein</fullName>
    </recommendedName>
</protein>
<keyword evidence="2" id="KW-1133">Transmembrane helix</keyword>
<reference evidence="4 5" key="1">
    <citation type="submission" date="2022-12" db="EMBL/GenBank/DDBJ databases">
        <title>Chromosome-level genome of Tegillarca granosa.</title>
        <authorList>
            <person name="Kim J."/>
        </authorList>
    </citation>
    <scope>NUCLEOTIDE SEQUENCE [LARGE SCALE GENOMIC DNA]</scope>
    <source>
        <strain evidence="4">Teg-2019</strain>
        <tissue evidence="4">Adductor muscle</tissue>
    </source>
</reference>
<keyword evidence="2" id="KW-0472">Membrane</keyword>
<feature type="domain" description="Peptidase C14 caspase" evidence="3">
    <location>
        <begin position="188"/>
        <end position="392"/>
    </location>
</feature>
<feature type="region of interest" description="Disordered" evidence="1">
    <location>
        <begin position="114"/>
        <end position="143"/>
    </location>
</feature>
<dbReference type="Pfam" id="PF00656">
    <property type="entry name" value="Peptidase_C14"/>
    <property type="match status" value="1"/>
</dbReference>
<dbReference type="EMBL" id="JARBDR010000657">
    <property type="protein sequence ID" value="KAJ8308345.1"/>
    <property type="molecule type" value="Genomic_DNA"/>
</dbReference>
<organism evidence="4 5">
    <name type="scientific">Tegillarca granosa</name>
    <name type="common">Malaysian cockle</name>
    <name type="synonym">Anadara granosa</name>
    <dbReference type="NCBI Taxonomy" id="220873"/>
    <lineage>
        <taxon>Eukaryota</taxon>
        <taxon>Metazoa</taxon>
        <taxon>Spiralia</taxon>
        <taxon>Lophotrochozoa</taxon>
        <taxon>Mollusca</taxon>
        <taxon>Bivalvia</taxon>
        <taxon>Autobranchia</taxon>
        <taxon>Pteriomorphia</taxon>
        <taxon>Arcoida</taxon>
        <taxon>Arcoidea</taxon>
        <taxon>Arcidae</taxon>
        <taxon>Tegillarca</taxon>
    </lineage>
</organism>
<name>A0ABQ9ET64_TEGGR</name>
<dbReference type="Proteomes" id="UP001217089">
    <property type="component" value="Unassembled WGS sequence"/>
</dbReference>
<evidence type="ECO:0000313" key="4">
    <source>
        <dbReference type="EMBL" id="KAJ8308345.1"/>
    </source>
</evidence>
<feature type="non-terminal residue" evidence="4">
    <location>
        <position position="476"/>
    </location>
</feature>
<dbReference type="InterPro" id="IPR011600">
    <property type="entry name" value="Pept_C14_caspase"/>
</dbReference>
<keyword evidence="2" id="KW-0812">Transmembrane</keyword>
<proteinExistence type="predicted"/>
<gene>
    <name evidence="4" type="ORF">KUTeg_013219</name>
</gene>
<comment type="caution">
    <text evidence="4">The sequence shown here is derived from an EMBL/GenBank/DDBJ whole genome shotgun (WGS) entry which is preliminary data.</text>
</comment>
<evidence type="ECO:0000256" key="2">
    <source>
        <dbReference type="SAM" id="Phobius"/>
    </source>
</evidence>
<evidence type="ECO:0000259" key="3">
    <source>
        <dbReference type="Pfam" id="PF00656"/>
    </source>
</evidence>
<evidence type="ECO:0000256" key="1">
    <source>
        <dbReference type="SAM" id="MobiDB-lite"/>
    </source>
</evidence>
<dbReference type="Gene3D" id="3.40.50.1460">
    <property type="match status" value="1"/>
</dbReference>
<sequence length="476" mass="54552">MELNEFSNIEDVWNFKRSRELKRRKVNRVYIIVTSHQNFSSNPQNHRQKLQMNPEFGLGGAFQLVHKQNFIFAHGSGKTGEVKDILRKTGAPGIRGKFLAKLIPCVKSKSKKQKEEEVVSQSDRWTDNTGPFQPKSAKTVPSMDSTDCQSENYLVKSGVCVLICNGEFANAPKREGMWWDVANGEEYVGKLDQYDCLVVIISSHGSEDQTASDKDQACRVRMTDSKDGLQFTDPGVEVGLRHKDLDQRQKDSFNNKPISSADALGKMPETFVINNKRYDEHTAPIPQPEDMVEAVITPCYTDCLLMFASPSGKFAWSDYYSGNQYRRQGGWLLMSLYSILMPKIMKRQSFEILEVLTEVCQEMAQNYETAGNKDLRFNELVSVPCFSHMLLGDLLSTDQLGSKQKVIFEAHLACCFLKSFSCKTGSPTIVDHFNQDIYIYIYIMYINKIIYDYSIINFYLYFSPYYLLFYASYRYT</sequence>
<dbReference type="InterPro" id="IPR029030">
    <property type="entry name" value="Caspase-like_dom_sf"/>
</dbReference>
<feature type="transmembrane region" description="Helical" evidence="2">
    <location>
        <begin position="453"/>
        <end position="473"/>
    </location>
</feature>
<dbReference type="SUPFAM" id="SSF52129">
    <property type="entry name" value="Caspase-like"/>
    <property type="match status" value="1"/>
</dbReference>
<keyword evidence="5" id="KW-1185">Reference proteome</keyword>